<sequence length="610" mass="63957">MNFEGLKDAFIARCSSLLQETLKPDADNTAFTPRVPATSSAVDSIPLTSTGSSLSVCEEGGDDHSEHLTHRTRNHNHTPQNTLIPDSSFVMDESTLTNTLAVISNTLLTSLNSNDDDVSKSNTVTNNDCLNDPQNVARHNSSSDHSIFKEVGSGGSLNCNGYGRHTPNQSDRSGRGLVDFGSNFAGLSALLSGAASTSASSSFAAIISSLTAAAATANITAATSTTTTAATGTNGSCSEGAGGHNNNGISSDGGLNCHMGNGSGGKGLKSNDDGKSNSNGSSNGPNANNGNSRNCNDSNNINISNILESDHHQPHVPLSNAAVSDPNRFMNQPNHMRRDSHIDAVPNNHSNSSTGDNNHNQSDNYNRNYVVTNSNSNSDTTARMPTINAHTTTTGQTVIMLSNNDGSRDGVSNPLMPSLQVLSQRDGTTSGPVPPQQLDPNFASVSGLNRHSGNKEQTTANGSGNYDHSNNNISNNTTTTNTDNSNANRSRMIISSDNNNENNTNAYTDLEKGSISENMATNTNNNSNNNNNNNNYHHPHHQQDYRGNHLASTSSSSAFVGEPRRLNLSLSPMYSASLVGRGGEEGSFCAQFDGSGAALGSLNAGLGHWT</sequence>
<feature type="compositionally biased region" description="Low complexity" evidence="1">
    <location>
        <begin position="469"/>
        <end position="488"/>
    </location>
</feature>
<feature type="compositionally biased region" description="Low complexity" evidence="1">
    <location>
        <begin position="276"/>
        <end position="307"/>
    </location>
</feature>
<accession>A0A7S0UJI3</accession>
<reference evidence="2" key="1">
    <citation type="submission" date="2021-01" db="EMBL/GenBank/DDBJ databases">
        <authorList>
            <person name="Corre E."/>
            <person name="Pelletier E."/>
            <person name="Niang G."/>
            <person name="Scheremetjew M."/>
            <person name="Finn R."/>
            <person name="Kale V."/>
            <person name="Holt S."/>
            <person name="Cochrane G."/>
            <person name="Meng A."/>
            <person name="Brown T."/>
            <person name="Cohen L."/>
        </authorList>
    </citation>
    <scope>NUCLEOTIDE SEQUENCE</scope>
    <source>
        <strain evidence="2">SAG 63-3</strain>
    </source>
</reference>
<feature type="region of interest" description="Disordered" evidence="1">
    <location>
        <begin position="257"/>
        <end position="383"/>
    </location>
</feature>
<feature type="compositionally biased region" description="Low complexity" evidence="1">
    <location>
        <begin position="521"/>
        <end position="535"/>
    </location>
</feature>
<evidence type="ECO:0000256" key="1">
    <source>
        <dbReference type="SAM" id="MobiDB-lite"/>
    </source>
</evidence>
<feature type="compositionally biased region" description="Polar residues" evidence="1">
    <location>
        <begin position="347"/>
        <end position="383"/>
    </location>
</feature>
<gene>
    <name evidence="2" type="ORF">PPAR00522_LOCUS913</name>
</gene>
<feature type="region of interest" description="Disordered" evidence="1">
    <location>
        <begin position="517"/>
        <end position="555"/>
    </location>
</feature>
<proteinExistence type="predicted"/>
<evidence type="ECO:0000313" key="2">
    <source>
        <dbReference type="EMBL" id="CAD8764529.1"/>
    </source>
</evidence>
<dbReference type="AlphaFoldDB" id="A0A7S0UJI3"/>
<dbReference type="EMBL" id="HBFM01001616">
    <property type="protein sequence ID" value="CAD8764529.1"/>
    <property type="molecule type" value="Transcribed_RNA"/>
</dbReference>
<feature type="compositionally biased region" description="Polar residues" evidence="1">
    <location>
        <begin position="443"/>
        <end position="468"/>
    </location>
</feature>
<name>A0A7S0UJI3_9CHLO</name>
<protein>
    <submittedName>
        <fullName evidence="2">Uncharacterized protein</fullName>
    </submittedName>
</protein>
<feature type="region of interest" description="Disordered" evidence="1">
    <location>
        <begin position="424"/>
        <end position="488"/>
    </location>
</feature>
<feature type="region of interest" description="Disordered" evidence="1">
    <location>
        <begin position="50"/>
        <end position="82"/>
    </location>
</feature>
<organism evidence="2">
    <name type="scientific">Polytomella parva</name>
    <dbReference type="NCBI Taxonomy" id="51329"/>
    <lineage>
        <taxon>Eukaryota</taxon>
        <taxon>Viridiplantae</taxon>
        <taxon>Chlorophyta</taxon>
        <taxon>core chlorophytes</taxon>
        <taxon>Chlorophyceae</taxon>
        <taxon>CS clade</taxon>
        <taxon>Chlamydomonadales</taxon>
        <taxon>Chlamydomonadaceae</taxon>
        <taxon>Polytomella</taxon>
    </lineage>
</organism>